<accession>A0A9Q1K146</accession>
<keyword evidence="3" id="KW-1185">Reference proteome</keyword>
<dbReference type="Proteomes" id="UP001153076">
    <property type="component" value="Unassembled WGS sequence"/>
</dbReference>
<sequence length="387" mass="43469">MPKGECTETFLTAFLSCWLCLFILPVRDAGCIHSRTFLVASSMERGQAYCLCSAIFAIIYRGLGEICRSTHPGRKRAKYFRTYDFDDNVSSNLRMPKFSGFGRAKSFDLNGARELISSSRGFYWNSAIRHRIKAQIEGRLLPKAFKNSYSRNRTQHSLDKDFRATISVTSISAIPIQHVAMPAKPPDEVRLTPGPLPATTCRRKLKSIIVCTLDEQGMSNVQGRKLNYGKTIFPPPDNAENIMDFLDCNASLIECIDFLRNDLCLNDSNSICAPNGDDEAKSTPKVDALRVLPLLCPSRASQDVSVLKVDAVIREVNKNGARMTCQVILDKVFCTSLERLHYLKGQFNSLYDLIKERGGDAIPLMNKVERVVHQACDLKDLQKSYFD</sequence>
<proteinExistence type="predicted"/>
<feature type="chain" id="PRO_5040356185" evidence="1">
    <location>
        <begin position="30"/>
        <end position="387"/>
    </location>
</feature>
<organism evidence="2 3">
    <name type="scientific">Carnegiea gigantea</name>
    <dbReference type="NCBI Taxonomy" id="171969"/>
    <lineage>
        <taxon>Eukaryota</taxon>
        <taxon>Viridiplantae</taxon>
        <taxon>Streptophyta</taxon>
        <taxon>Embryophyta</taxon>
        <taxon>Tracheophyta</taxon>
        <taxon>Spermatophyta</taxon>
        <taxon>Magnoliopsida</taxon>
        <taxon>eudicotyledons</taxon>
        <taxon>Gunneridae</taxon>
        <taxon>Pentapetalae</taxon>
        <taxon>Caryophyllales</taxon>
        <taxon>Cactineae</taxon>
        <taxon>Cactaceae</taxon>
        <taxon>Cactoideae</taxon>
        <taxon>Echinocereeae</taxon>
        <taxon>Carnegiea</taxon>
    </lineage>
</organism>
<gene>
    <name evidence="2" type="ORF">Cgig2_030146</name>
</gene>
<keyword evidence="1" id="KW-0732">Signal</keyword>
<name>A0A9Q1K146_9CARY</name>
<comment type="caution">
    <text evidence="2">The sequence shown here is derived from an EMBL/GenBank/DDBJ whole genome shotgun (WGS) entry which is preliminary data.</text>
</comment>
<feature type="signal peptide" evidence="1">
    <location>
        <begin position="1"/>
        <end position="29"/>
    </location>
</feature>
<evidence type="ECO:0000256" key="1">
    <source>
        <dbReference type="SAM" id="SignalP"/>
    </source>
</evidence>
<evidence type="ECO:0000313" key="3">
    <source>
        <dbReference type="Proteomes" id="UP001153076"/>
    </source>
</evidence>
<reference evidence="2" key="1">
    <citation type="submission" date="2022-04" db="EMBL/GenBank/DDBJ databases">
        <title>Carnegiea gigantea Genome sequencing and assembly v2.</title>
        <authorList>
            <person name="Copetti D."/>
            <person name="Sanderson M.J."/>
            <person name="Burquez A."/>
            <person name="Wojciechowski M.F."/>
        </authorList>
    </citation>
    <scope>NUCLEOTIDE SEQUENCE</scope>
    <source>
        <strain evidence="2">SGP5-SGP5p</strain>
        <tissue evidence="2">Aerial part</tissue>
    </source>
</reference>
<evidence type="ECO:0000313" key="2">
    <source>
        <dbReference type="EMBL" id="KAJ8434523.1"/>
    </source>
</evidence>
<dbReference type="EMBL" id="JAKOGI010000472">
    <property type="protein sequence ID" value="KAJ8434523.1"/>
    <property type="molecule type" value="Genomic_DNA"/>
</dbReference>
<dbReference type="AlphaFoldDB" id="A0A9Q1K146"/>
<protein>
    <submittedName>
        <fullName evidence="2">Uncharacterized protein</fullName>
    </submittedName>
</protein>